<evidence type="ECO:0000313" key="2">
    <source>
        <dbReference type="WBParaSite" id="ACRNAN_Path_135.g466.t1"/>
    </source>
</evidence>
<dbReference type="InterPro" id="IPR036465">
    <property type="entry name" value="vWFA_dom_sf"/>
</dbReference>
<dbReference type="SUPFAM" id="SSF53300">
    <property type="entry name" value="vWA-like"/>
    <property type="match status" value="1"/>
</dbReference>
<keyword evidence="1" id="KW-1185">Reference proteome</keyword>
<name>A0A914BZA6_9BILA</name>
<evidence type="ECO:0000313" key="1">
    <source>
        <dbReference type="Proteomes" id="UP000887540"/>
    </source>
</evidence>
<sequence length="128" mass="14399">MSPYLYTPVNVSDVARIVSVAKQSSTAPTISLAIKTLAQKTYDNDLPWNLIIFVGSTPTSYNVQAAWDSIYSMSEQGVNVIVVPLTSQIDLLTLEQWPNIFISEYNDNIQVVASNIRNILKCRKQIFW</sequence>
<dbReference type="WBParaSite" id="ACRNAN_Path_135.g466.t1">
    <property type="protein sequence ID" value="ACRNAN_Path_135.g466.t1"/>
    <property type="gene ID" value="ACRNAN_Path_135.g466"/>
</dbReference>
<dbReference type="AlphaFoldDB" id="A0A914BZA6"/>
<reference evidence="2" key="1">
    <citation type="submission" date="2022-11" db="UniProtKB">
        <authorList>
            <consortium name="WormBaseParasite"/>
        </authorList>
    </citation>
    <scope>IDENTIFICATION</scope>
</reference>
<dbReference type="Proteomes" id="UP000887540">
    <property type="component" value="Unplaced"/>
</dbReference>
<protein>
    <submittedName>
        <fullName evidence="2">Uncharacterized protein</fullName>
    </submittedName>
</protein>
<organism evidence="1 2">
    <name type="scientific">Acrobeloides nanus</name>
    <dbReference type="NCBI Taxonomy" id="290746"/>
    <lineage>
        <taxon>Eukaryota</taxon>
        <taxon>Metazoa</taxon>
        <taxon>Ecdysozoa</taxon>
        <taxon>Nematoda</taxon>
        <taxon>Chromadorea</taxon>
        <taxon>Rhabditida</taxon>
        <taxon>Tylenchina</taxon>
        <taxon>Cephalobomorpha</taxon>
        <taxon>Cephaloboidea</taxon>
        <taxon>Cephalobidae</taxon>
        <taxon>Acrobeloides</taxon>
    </lineage>
</organism>
<accession>A0A914BZA6</accession>
<proteinExistence type="predicted"/>